<evidence type="ECO:0000259" key="1">
    <source>
        <dbReference type="PROSITE" id="PS50206"/>
    </source>
</evidence>
<dbReference type="Gene3D" id="3.40.250.10">
    <property type="entry name" value="Rhodanese-like domain"/>
    <property type="match status" value="1"/>
</dbReference>
<gene>
    <name evidence="2" type="ORF">CYMTET_19732</name>
</gene>
<dbReference type="GO" id="GO:0016020">
    <property type="term" value="C:membrane"/>
    <property type="evidence" value="ECO:0007669"/>
    <property type="project" value="InterPro"/>
</dbReference>
<dbReference type="SUPFAM" id="SSF52821">
    <property type="entry name" value="Rhodanese/Cell cycle control phosphatase"/>
    <property type="match status" value="1"/>
</dbReference>
<dbReference type="InterPro" id="IPR036873">
    <property type="entry name" value="Rhodanese-like_dom_sf"/>
</dbReference>
<protein>
    <recommendedName>
        <fullName evidence="1">Rhodanese domain-containing protein</fullName>
    </recommendedName>
</protein>
<comment type="caution">
    <text evidence="2">The sequence shown here is derived from an EMBL/GenBank/DDBJ whole genome shotgun (WGS) entry which is preliminary data.</text>
</comment>
<accession>A0AAE0G5E4</accession>
<dbReference type="EMBL" id="LGRX02009255">
    <property type="protein sequence ID" value="KAK3271945.1"/>
    <property type="molecule type" value="Genomic_DNA"/>
</dbReference>
<dbReference type="AlphaFoldDB" id="A0AAE0G5E4"/>
<dbReference type="Pfam" id="PF02325">
    <property type="entry name" value="CCB3_YggT"/>
    <property type="match status" value="1"/>
</dbReference>
<reference evidence="2 3" key="1">
    <citation type="journal article" date="2015" name="Genome Biol. Evol.">
        <title>Comparative Genomics of a Bacterivorous Green Alga Reveals Evolutionary Causalities and Consequences of Phago-Mixotrophic Mode of Nutrition.</title>
        <authorList>
            <person name="Burns J.A."/>
            <person name="Paasch A."/>
            <person name="Narechania A."/>
            <person name="Kim E."/>
        </authorList>
    </citation>
    <scope>NUCLEOTIDE SEQUENCE [LARGE SCALE GENOMIC DNA]</scope>
    <source>
        <strain evidence="2 3">PLY_AMNH</strain>
    </source>
</reference>
<proteinExistence type="predicted"/>
<dbReference type="InterPro" id="IPR043186">
    <property type="entry name" value="Str14"/>
</dbReference>
<evidence type="ECO:0000313" key="3">
    <source>
        <dbReference type="Proteomes" id="UP001190700"/>
    </source>
</evidence>
<dbReference type="GO" id="GO:0009507">
    <property type="term" value="C:chloroplast"/>
    <property type="evidence" value="ECO:0007669"/>
    <property type="project" value="TreeGrafter"/>
</dbReference>
<dbReference type="InterPro" id="IPR001763">
    <property type="entry name" value="Rhodanese-like_dom"/>
</dbReference>
<dbReference type="CDD" id="cd00158">
    <property type="entry name" value="RHOD"/>
    <property type="match status" value="1"/>
</dbReference>
<organism evidence="2 3">
    <name type="scientific">Cymbomonas tetramitiformis</name>
    <dbReference type="NCBI Taxonomy" id="36881"/>
    <lineage>
        <taxon>Eukaryota</taxon>
        <taxon>Viridiplantae</taxon>
        <taxon>Chlorophyta</taxon>
        <taxon>Pyramimonadophyceae</taxon>
        <taxon>Pyramimonadales</taxon>
        <taxon>Pyramimonadaceae</taxon>
        <taxon>Cymbomonas</taxon>
    </lineage>
</organism>
<sequence>MRLAHLVHTRLRHETCPGDQDITDWFESPAAQTQLMPRSLLTPRYQILAGVGRTGVPIPRRLRTITAARLGTPPEPDMPAWRKVQAALGVRRRSENKKPGCDLDSTSWYCDWEYLREHIGGVSADEARKLLTDGGYVLLDVSLDEEYKHFHPKGSASAPFFRRVSLSSPSLKKVLQFSLCGLQGVRATEENPDFMAQVRAALPKEGCKGIIVACAFGGTLVKSFHFPEGKESRSLRAAARIAKELNTAGLSATEKTRVLHLKGGLNQYFLQGGDGEGEGSEFEPRVGIVQDDVQPPSTGRQNRNRKEEVPFLLDLFYSKEDRERAYQAYSLDKNGSNIAFSEPLMLISLLSPILLTVWFLGPLIQLRLLEFLAAPPWEQGGAASAGGSLGINLSDGVTDSTIVSATLRDRLMELQAQQQQQAASFAQEAAQDRLLVTAEAPLGETGTVVAAAAAATFFAAATVLLPARYLMTWYPKVERARKEEPWNIITQTTDPWLRPLRKIFPGEGLEGVDPSPLVALVLMSYLDEALLGGAGVLLGGVPNVPLQEALQSMIITQRILFLIGALGLGFRRTGVL</sequence>
<evidence type="ECO:0000313" key="2">
    <source>
        <dbReference type="EMBL" id="KAK3271945.1"/>
    </source>
</evidence>
<name>A0AAE0G5E4_9CHLO</name>
<dbReference type="SMART" id="SM00450">
    <property type="entry name" value="RHOD"/>
    <property type="match status" value="1"/>
</dbReference>
<dbReference type="InterPro" id="IPR003425">
    <property type="entry name" value="CCB3/YggT"/>
</dbReference>
<keyword evidence="3" id="KW-1185">Reference proteome</keyword>
<dbReference type="Proteomes" id="UP001190700">
    <property type="component" value="Unassembled WGS sequence"/>
</dbReference>
<dbReference type="PANTHER" id="PTHR44920:SF1">
    <property type="entry name" value="RHODANESE-LIKE DOMAIN-CONTAINING PROTEIN 14, CHLOROPLASTIC"/>
    <property type="match status" value="1"/>
</dbReference>
<dbReference type="PROSITE" id="PS50206">
    <property type="entry name" value="RHODANESE_3"/>
    <property type="match status" value="1"/>
</dbReference>
<feature type="domain" description="Rhodanese" evidence="1">
    <location>
        <begin position="132"/>
        <end position="277"/>
    </location>
</feature>
<dbReference type="PANTHER" id="PTHR44920">
    <property type="entry name" value="RHODANESE-LIKE DOMAIN-CONTAINING PROTEIN 14, CHLOROPLASTIC-RELATED"/>
    <property type="match status" value="1"/>
</dbReference>